<dbReference type="PROSITE" id="PS50022">
    <property type="entry name" value="FA58C_3"/>
    <property type="match status" value="1"/>
</dbReference>
<dbReference type="Gene3D" id="1.20.1610.10">
    <property type="entry name" value="alpha-1,2-mannosidases domains"/>
    <property type="match status" value="1"/>
</dbReference>
<dbReference type="PANTHER" id="PTHR12143:SF43">
    <property type="entry name" value="PUTATIVE-RELATED"/>
    <property type="match status" value="1"/>
</dbReference>
<dbReference type="InterPro" id="IPR000421">
    <property type="entry name" value="FA58C"/>
</dbReference>
<evidence type="ECO:0000259" key="3">
    <source>
        <dbReference type="PROSITE" id="PS50022"/>
    </source>
</evidence>
<dbReference type="NCBIfam" id="TIGR01180">
    <property type="entry name" value="aman2_put"/>
    <property type="match status" value="1"/>
</dbReference>
<dbReference type="Gene3D" id="2.60.120.260">
    <property type="entry name" value="Galactose-binding domain-like"/>
    <property type="match status" value="2"/>
</dbReference>
<keyword evidence="2" id="KW-0732">Signal</keyword>
<keyword evidence="5" id="KW-1185">Reference proteome</keyword>
<dbReference type="Gene3D" id="1.20.1050.60">
    <property type="entry name" value="alpha-1,2-mannosidase"/>
    <property type="match status" value="1"/>
</dbReference>
<feature type="domain" description="F5/8 type C" evidence="3">
    <location>
        <begin position="92"/>
        <end position="193"/>
    </location>
</feature>
<name>A0A542DBZ0_AMYCI</name>
<dbReference type="FunFam" id="3.30.2080.10:FF:000001">
    <property type="entry name" value="Alpha-1,2-mannosidase subfamily"/>
    <property type="match status" value="1"/>
</dbReference>
<feature type="region of interest" description="Disordered" evidence="1">
    <location>
        <begin position="1157"/>
        <end position="1201"/>
    </location>
</feature>
<gene>
    <name evidence="4" type="ORF">FB471_0219</name>
</gene>
<dbReference type="InterPro" id="IPR012939">
    <property type="entry name" value="Glyco_hydro_92"/>
</dbReference>
<feature type="compositionally biased region" description="Polar residues" evidence="1">
    <location>
        <begin position="424"/>
        <end position="435"/>
    </location>
</feature>
<dbReference type="GO" id="GO:0000224">
    <property type="term" value="F:peptide-N4-(N-acetyl-beta-glucosaminyl)asparagine amidase activity"/>
    <property type="evidence" value="ECO:0007669"/>
    <property type="project" value="TreeGrafter"/>
</dbReference>
<dbReference type="InterPro" id="IPR050883">
    <property type="entry name" value="PNGase"/>
</dbReference>
<sequence length="1463" mass="157158">MAPGYDASDERRSRLRLGRTAFSTKRRDRPLLGTLLSAAVVSGLLAAPPAAAAAPAAEFYSSFEPGEPGLTWVDTVETLPSGGQRAEGVNGADATDVPGDIRGEITEIEASDENTGAGEVAENLVDGSADSKWLAWEPTGWVEFTLGEPAHITHYALTSANDAADRDPRDWTLSGSTDGEDWTELDSRTDQSFGARFETKEFRIGRTEAYRHYRLEIDRNHGAPLLQLAELVLANDDPPPPPLPNMRSYPGGGPRAGYTSKDKAGYTGQHALRYSGTHTKEGRGYSYNKLFDVDIPVAAGTELSYKVFPEFITGDLSYPSTHVAVDLAFTDGSYLSELGATDQYGFALSPTGQGDADSLGVNQWNLIRSGIGTVAAGKTVDRILVGYDNPDGPASLKGWVDDIRLAPAEPADPDARPSEHVLTTRGTQSNGTFSRGNNFPATAVPHGFNFWTPVTDAGSTSWLYRFHEANNMENRPTLQAFSVSHEPSPWMGDRQTFQVMPSSAAGTPDASRTARALSFDHAHETAKPHYYGVEFDNGIRTELAPTDHAALFRFTFPGRNAGLIFDNVNNAGGLTLDPATGTVTGYSDVKSGLSAGATRLFVYATFDRPVTAGSKLPGDGRDNVRGYLRFDAGESQTVTMRVATSLLSVEQARKNLELEIAPEDTLESVRADAQRAWDDKLGVIEVEGASADQLTTLYSNLYRLFLYPNSGFENVGTARRPRHRYASPVSPPAGENTPVETGAKVVDGELYVNNGFWDTYRTTWPAYALLSPGMAGTMIDGFVQQYRDGGWISRWSSPGYANLMVGTSSDVAFADAYLKGVRDFDVEAAYDAALKNASVTPPNDSVGRKGMDRSIFLGYTPTSTHEGMSWALEGYVNDFGIANMSKRLHEEAPPDHPRKREYLENYEYFTERAKNYVRTFDPSIGFFQGKDADGGWRVPTGEYDPRVWGYDYTETNGWNMAFTVPQDGNGLANLHGGEQGLAEKLDAFFATPETATFPGSYGGVIHEMREARDVRMGQYGHSNQPSHHIPYLYNYADQPWKTQELVREALSRLYLGSELGQGYPGDEDNGEMSAWYIFSALGFYPLRMGSPDYAIGSPLFTKATVHLPGGKDLVINAPDNSTENVYVQGLEVNGEPHHSTSLPHELIAEGGVLDFDLGPEPSGWGTGERAAPPSLTTGDAPPNPLADLTGPGKGTATGSAGSDVAALFDNRSTTEAGIAGDDPWVQYRLDSAEQRATFYTLTSPGHSGEPANWVLKGSYDGEHWATVDERTGERFTWRRHTRAFKISDPAHYPYYRLEILEDTATAGKPATLAEFELLGKPGPACTSTIDGQHNGPVTVREGVLCLTDATVRGPVTVGTGAGLVARGGSITGPVTATGAASVLLHGTEVGGPVALTRASGPVALESVDIGGPVTLTGNPGPLVAASGIRGPLACTANDPPPTDHGLANTVRGPATGQCRDLAG</sequence>
<evidence type="ECO:0000313" key="5">
    <source>
        <dbReference type="Proteomes" id="UP000320876"/>
    </source>
</evidence>
<evidence type="ECO:0000313" key="4">
    <source>
        <dbReference type="EMBL" id="TQJ00586.1"/>
    </source>
</evidence>
<dbReference type="Pfam" id="PF00754">
    <property type="entry name" value="F5_F8_type_C"/>
    <property type="match status" value="1"/>
</dbReference>
<dbReference type="SUPFAM" id="SSF49785">
    <property type="entry name" value="Galactose-binding domain-like"/>
    <property type="match status" value="2"/>
</dbReference>
<evidence type="ECO:0000256" key="2">
    <source>
        <dbReference type="SAM" id="SignalP"/>
    </source>
</evidence>
<feature type="region of interest" description="Disordered" evidence="1">
    <location>
        <begin position="408"/>
        <end position="435"/>
    </location>
</feature>
<dbReference type="Pfam" id="PF17678">
    <property type="entry name" value="Glyco_hydro_92N"/>
    <property type="match status" value="1"/>
</dbReference>
<dbReference type="GO" id="GO:0005975">
    <property type="term" value="P:carbohydrate metabolic process"/>
    <property type="evidence" value="ECO:0007669"/>
    <property type="project" value="InterPro"/>
</dbReference>
<organism evidence="4 5">
    <name type="scientific">Amycolatopsis cihanbeyliensis</name>
    <dbReference type="NCBI Taxonomy" id="1128664"/>
    <lineage>
        <taxon>Bacteria</taxon>
        <taxon>Bacillati</taxon>
        <taxon>Actinomycetota</taxon>
        <taxon>Actinomycetes</taxon>
        <taxon>Pseudonocardiales</taxon>
        <taxon>Pseudonocardiaceae</taxon>
        <taxon>Amycolatopsis</taxon>
    </lineage>
</organism>
<accession>A0A542DBZ0</accession>
<dbReference type="Gene3D" id="2.70.98.10">
    <property type="match status" value="1"/>
</dbReference>
<dbReference type="Gene3D" id="3.30.2080.10">
    <property type="entry name" value="GH92 mannosidase domain"/>
    <property type="match status" value="1"/>
</dbReference>
<dbReference type="InterPro" id="IPR008979">
    <property type="entry name" value="Galactose-bd-like_sf"/>
</dbReference>
<dbReference type="FunFam" id="1.20.1050.60:FF:000001">
    <property type="entry name" value="Putative alpha-1,2-mannosidase"/>
    <property type="match status" value="1"/>
</dbReference>
<reference evidence="4 5" key="1">
    <citation type="submission" date="2019-06" db="EMBL/GenBank/DDBJ databases">
        <title>Sequencing the genomes of 1000 actinobacteria strains.</title>
        <authorList>
            <person name="Klenk H.-P."/>
        </authorList>
    </citation>
    <scope>NUCLEOTIDE SEQUENCE [LARGE SCALE GENOMIC DNA]</scope>
    <source>
        <strain evidence="4 5">DSM 45679</strain>
    </source>
</reference>
<dbReference type="GO" id="GO:0006516">
    <property type="term" value="P:glycoprotein catabolic process"/>
    <property type="evidence" value="ECO:0007669"/>
    <property type="project" value="TreeGrafter"/>
</dbReference>
<dbReference type="EMBL" id="VFML01000001">
    <property type="protein sequence ID" value="TQJ00586.1"/>
    <property type="molecule type" value="Genomic_DNA"/>
</dbReference>
<feature type="region of interest" description="Disordered" evidence="1">
    <location>
        <begin position="80"/>
        <end position="99"/>
    </location>
</feature>
<protein>
    <submittedName>
        <fullName evidence="4">Putative alpha-1,2-mannosidase</fullName>
    </submittedName>
</protein>
<dbReference type="PANTHER" id="PTHR12143">
    <property type="entry name" value="PEPTIDE N-GLYCANASE PNGASE -RELATED"/>
    <property type="match status" value="1"/>
</dbReference>
<dbReference type="InterPro" id="IPR005887">
    <property type="entry name" value="GH92_a_mannosidase_put"/>
</dbReference>
<feature type="chain" id="PRO_5039048337" evidence="2">
    <location>
        <begin position="47"/>
        <end position="1463"/>
    </location>
</feature>
<comment type="caution">
    <text evidence="4">The sequence shown here is derived from an EMBL/GenBank/DDBJ whole genome shotgun (WGS) entry which is preliminary data.</text>
</comment>
<evidence type="ECO:0000256" key="1">
    <source>
        <dbReference type="SAM" id="MobiDB-lite"/>
    </source>
</evidence>
<dbReference type="Proteomes" id="UP000320876">
    <property type="component" value="Unassembled WGS sequence"/>
</dbReference>
<proteinExistence type="predicted"/>
<dbReference type="InterPro" id="IPR041371">
    <property type="entry name" value="GH92_N"/>
</dbReference>
<dbReference type="Pfam" id="PF07971">
    <property type="entry name" value="Glyco_hydro_92"/>
    <property type="match status" value="1"/>
</dbReference>
<feature type="signal peptide" evidence="2">
    <location>
        <begin position="1"/>
        <end position="46"/>
    </location>
</feature>
<dbReference type="InterPro" id="IPR008928">
    <property type="entry name" value="6-hairpin_glycosidase_sf"/>
</dbReference>
<dbReference type="SUPFAM" id="SSF48208">
    <property type="entry name" value="Six-hairpin glycosidases"/>
    <property type="match status" value="1"/>
</dbReference>
<dbReference type="GO" id="GO:0030246">
    <property type="term" value="F:carbohydrate binding"/>
    <property type="evidence" value="ECO:0007669"/>
    <property type="project" value="InterPro"/>
</dbReference>
<dbReference type="GO" id="GO:0005829">
    <property type="term" value="C:cytosol"/>
    <property type="evidence" value="ECO:0007669"/>
    <property type="project" value="TreeGrafter"/>
</dbReference>
<dbReference type="InterPro" id="IPR014718">
    <property type="entry name" value="GH-type_carb-bd"/>
</dbReference>